<feature type="compositionally biased region" description="Basic and acidic residues" evidence="1">
    <location>
        <begin position="458"/>
        <end position="472"/>
    </location>
</feature>
<reference evidence="2 3" key="1">
    <citation type="journal article" date="2010" name="Science">
        <title>Genomic comparison of the ants Camponotus floridanus and Harpegnathos saltator.</title>
        <authorList>
            <person name="Bonasio R."/>
            <person name="Zhang G."/>
            <person name="Ye C."/>
            <person name="Mutti N.S."/>
            <person name="Fang X."/>
            <person name="Qin N."/>
            <person name="Donahue G."/>
            <person name="Yang P."/>
            <person name="Li Q."/>
            <person name="Li C."/>
            <person name="Zhang P."/>
            <person name="Huang Z."/>
            <person name="Berger S.L."/>
            <person name="Reinberg D."/>
            <person name="Wang J."/>
            <person name="Liebig J."/>
        </authorList>
    </citation>
    <scope>NUCLEOTIDE SEQUENCE [LARGE SCALE GENOMIC DNA]</scope>
    <source>
        <strain evidence="2 3">R22 G/1</strain>
    </source>
</reference>
<dbReference type="GO" id="GO:0005634">
    <property type="term" value="C:nucleus"/>
    <property type="evidence" value="ECO:0007669"/>
    <property type="project" value="TreeGrafter"/>
</dbReference>
<feature type="region of interest" description="Disordered" evidence="1">
    <location>
        <begin position="566"/>
        <end position="718"/>
    </location>
</feature>
<dbReference type="OMA" id="CALEPAC"/>
<feature type="compositionally biased region" description="Low complexity" evidence="1">
    <location>
        <begin position="8"/>
        <end position="20"/>
    </location>
</feature>
<dbReference type="PANTHER" id="PTHR36562:SF5">
    <property type="entry name" value="SERINE_ARGININE REPETITIVE MATRIX 2"/>
    <property type="match status" value="1"/>
</dbReference>
<evidence type="ECO:0000313" key="2">
    <source>
        <dbReference type="EMBL" id="EFN88337.1"/>
    </source>
</evidence>
<evidence type="ECO:0008006" key="4">
    <source>
        <dbReference type="Google" id="ProtNLM"/>
    </source>
</evidence>
<gene>
    <name evidence="2" type="ORF">EAI_02470</name>
</gene>
<feature type="compositionally biased region" description="Basic residues" evidence="1">
    <location>
        <begin position="337"/>
        <end position="346"/>
    </location>
</feature>
<feature type="region of interest" description="Disordered" evidence="1">
    <location>
        <begin position="185"/>
        <end position="533"/>
    </location>
</feature>
<organism evidence="3">
    <name type="scientific">Harpegnathos saltator</name>
    <name type="common">Jerdon's jumping ant</name>
    <dbReference type="NCBI Taxonomy" id="610380"/>
    <lineage>
        <taxon>Eukaryota</taxon>
        <taxon>Metazoa</taxon>
        <taxon>Ecdysozoa</taxon>
        <taxon>Arthropoda</taxon>
        <taxon>Hexapoda</taxon>
        <taxon>Insecta</taxon>
        <taxon>Pterygota</taxon>
        <taxon>Neoptera</taxon>
        <taxon>Endopterygota</taxon>
        <taxon>Hymenoptera</taxon>
        <taxon>Apocrita</taxon>
        <taxon>Aculeata</taxon>
        <taxon>Formicoidea</taxon>
        <taxon>Formicidae</taxon>
        <taxon>Ponerinae</taxon>
        <taxon>Ponerini</taxon>
        <taxon>Harpegnathos</taxon>
    </lineage>
</organism>
<feature type="compositionally biased region" description="Basic residues" evidence="1">
    <location>
        <begin position="218"/>
        <end position="236"/>
    </location>
</feature>
<dbReference type="STRING" id="610380.E2B7G2"/>
<dbReference type="InParanoid" id="E2B7G2"/>
<keyword evidence="3" id="KW-1185">Reference proteome</keyword>
<dbReference type="EMBL" id="GL446181">
    <property type="protein sequence ID" value="EFN88337.1"/>
    <property type="molecule type" value="Genomic_DNA"/>
</dbReference>
<feature type="compositionally biased region" description="Basic and acidic residues" evidence="1">
    <location>
        <begin position="602"/>
        <end position="612"/>
    </location>
</feature>
<feature type="region of interest" description="Disordered" evidence="1">
    <location>
        <begin position="44"/>
        <end position="66"/>
    </location>
</feature>
<proteinExistence type="predicted"/>
<feature type="compositionally biased region" description="Basic residues" evidence="1">
    <location>
        <begin position="189"/>
        <end position="210"/>
    </location>
</feature>
<feature type="compositionally biased region" description="Polar residues" evidence="1">
    <location>
        <begin position="613"/>
        <end position="622"/>
    </location>
</feature>
<feature type="compositionally biased region" description="Acidic residues" evidence="1">
    <location>
        <begin position="245"/>
        <end position="254"/>
    </location>
</feature>
<feature type="compositionally biased region" description="Low complexity" evidence="1">
    <location>
        <begin position="587"/>
        <end position="598"/>
    </location>
</feature>
<evidence type="ECO:0000256" key="1">
    <source>
        <dbReference type="SAM" id="MobiDB-lite"/>
    </source>
</evidence>
<feature type="region of interest" description="Disordered" evidence="1">
    <location>
        <begin position="1"/>
        <end position="20"/>
    </location>
</feature>
<name>E2B7G2_HARSA</name>
<evidence type="ECO:0000313" key="3">
    <source>
        <dbReference type="Proteomes" id="UP000008237"/>
    </source>
</evidence>
<feature type="compositionally biased region" description="Basic residues" evidence="1">
    <location>
        <begin position="261"/>
        <end position="271"/>
    </location>
</feature>
<feature type="compositionally biased region" description="Basic residues" evidence="1">
    <location>
        <begin position="279"/>
        <end position="290"/>
    </location>
</feature>
<protein>
    <recommendedName>
        <fullName evidence="4">Serine/arginine repetitive matrix protein 2</fullName>
    </recommendedName>
</protein>
<feature type="compositionally biased region" description="Basic residues" evidence="1">
    <location>
        <begin position="412"/>
        <end position="447"/>
    </location>
</feature>
<dbReference type="PANTHER" id="PTHR36562">
    <property type="entry name" value="SERINE/ARGININE REPETITIVE MATRIX 2"/>
    <property type="match status" value="1"/>
</dbReference>
<dbReference type="AlphaFoldDB" id="E2B7G2"/>
<accession>E2B7G2</accession>
<feature type="compositionally biased region" description="Basic and acidic residues" evidence="1">
    <location>
        <begin position="694"/>
        <end position="707"/>
    </location>
</feature>
<dbReference type="InterPro" id="IPR051372">
    <property type="entry name" value="CWC21"/>
</dbReference>
<feature type="compositionally biased region" description="Basic residues" evidence="1">
    <location>
        <begin position="361"/>
        <end position="381"/>
    </location>
</feature>
<dbReference type="OrthoDB" id="10267305at2759"/>
<feature type="compositionally biased region" description="Low complexity" evidence="1">
    <location>
        <begin position="623"/>
        <end position="633"/>
    </location>
</feature>
<feature type="compositionally biased region" description="Basic and acidic residues" evidence="1">
    <location>
        <begin position="311"/>
        <end position="329"/>
    </location>
</feature>
<sequence length="814" mass="90862">MTMSTTMPAAKPARGRGPADGRAFFETLWRGNFLLDRQKMLKRSRKRKLHAAANGKRQQRAQQQQQQQQLQMRQHCCCCQRIQLHLLAGRRSNMRSVVSVRETHQIAEAQQEKNAKLREAFGISEFFVEGSSLDPERHAREAEARAAAAASKVYELVRTPSPVAVPSSDAAAGAVPAAAAASAVASVEKKKRKRSGSASAKKKKTKKHKRERSETPKSAKKKEKSKKKKKERKHRKTEATSSDSDSSEDSDDSNSSEAESKKKKKRKKKKLKAEGKDKHEKKKTSTKRKRQSSESSTDRQSRNNETPPIKMKKDSPVKKSATETRRTDKSPPVSHKSPPRRHRSSSRGRGDRGGAGGGGRSPRRYSRSRRISPSPRRRRYSSRSPGNGRRRGRHSAAASRSRSRSRYDRYVSSRRRLSPSSSSRRRRSQSRGRSRSPARRGQRRARSRSTLSYSPVRKNPERYKDILEEQKRRDRKTRKRTSGRAKSRSTSRNRRGAQVVAPRVSLRSSSEDEADLADDESKQQQQEDEERMMELNTLKRLQSGLAAKARETLEKKSVIAPAKIKIERREDNSNVLDIALPNEPPKSSMVAASSSLMSTPSARDRSQSRDHQVTSIMPSLQTVRSPVSSRSPSPALPLTREEAAIKIRSPSESPPPPILPTSLPNQQSFDKVTVSPVAMKINRRSSRSPPNISSKKDSPTASRKDPSMKAGEQSSSCSPTMTIAAQIGIEVMHKVTVTVIRQEVFQITVAAGQEIAVPLARQEIGIADETTIVQIGVTDEEVVAEDANETLVPIEIFLGIETLHGVAVTFYHVR</sequence>
<dbReference type="Proteomes" id="UP000008237">
    <property type="component" value="Unassembled WGS sequence"/>
</dbReference>
<feature type="compositionally biased region" description="Basic residues" evidence="1">
    <location>
        <begin position="473"/>
        <end position="495"/>
    </location>
</feature>